<organism evidence="3 4">
    <name type="scientific">Abyssibacter profundi</name>
    <dbReference type="NCBI Taxonomy" id="2182787"/>
    <lineage>
        <taxon>Bacteria</taxon>
        <taxon>Pseudomonadati</taxon>
        <taxon>Pseudomonadota</taxon>
        <taxon>Gammaproteobacteria</taxon>
        <taxon>Chromatiales</taxon>
        <taxon>Oceanococcaceae</taxon>
        <taxon>Abyssibacter</taxon>
    </lineage>
</organism>
<dbReference type="GO" id="GO:0003677">
    <property type="term" value="F:DNA binding"/>
    <property type="evidence" value="ECO:0007669"/>
    <property type="project" value="InterPro"/>
</dbReference>
<evidence type="ECO:0000259" key="2">
    <source>
        <dbReference type="SMART" id="SM00421"/>
    </source>
</evidence>
<reference evidence="3 4" key="1">
    <citation type="submission" date="2018-05" db="EMBL/GenBank/DDBJ databases">
        <title>Abyssibacter profundi OUC007T gen. nov., sp. nov, a marine bacterium isolated from seawater of the Mariana Trench.</title>
        <authorList>
            <person name="Zhou S."/>
        </authorList>
    </citation>
    <scope>NUCLEOTIDE SEQUENCE [LARGE SCALE GENOMIC DNA]</scope>
    <source>
        <strain evidence="3 4">OUC007</strain>
    </source>
</reference>
<dbReference type="Proteomes" id="UP000251800">
    <property type="component" value="Unassembled WGS sequence"/>
</dbReference>
<dbReference type="InterPro" id="IPR036388">
    <property type="entry name" value="WH-like_DNA-bd_sf"/>
</dbReference>
<dbReference type="InterPro" id="IPR016032">
    <property type="entry name" value="Sig_transdc_resp-reg_C-effctor"/>
</dbReference>
<feature type="compositionally biased region" description="Low complexity" evidence="1">
    <location>
        <begin position="1"/>
        <end position="16"/>
    </location>
</feature>
<keyword evidence="4" id="KW-1185">Reference proteome</keyword>
<comment type="caution">
    <text evidence="3">The sequence shown here is derived from an EMBL/GenBank/DDBJ whole genome shotgun (WGS) entry which is preliminary data.</text>
</comment>
<proteinExistence type="predicted"/>
<dbReference type="EMBL" id="QEQK01000004">
    <property type="protein sequence ID" value="PWN56850.1"/>
    <property type="molecule type" value="Genomic_DNA"/>
</dbReference>
<dbReference type="SUPFAM" id="SSF46894">
    <property type="entry name" value="C-terminal effector domain of the bipartite response regulators"/>
    <property type="match status" value="1"/>
</dbReference>
<feature type="region of interest" description="Disordered" evidence="1">
    <location>
        <begin position="1"/>
        <end position="23"/>
    </location>
</feature>
<name>A0A363UN62_9GAMM</name>
<dbReference type="AlphaFoldDB" id="A0A363UN62"/>
<protein>
    <recommendedName>
        <fullName evidence="2">HTH luxR-type domain-containing protein</fullName>
    </recommendedName>
</protein>
<dbReference type="GO" id="GO:0006355">
    <property type="term" value="P:regulation of DNA-templated transcription"/>
    <property type="evidence" value="ECO:0007669"/>
    <property type="project" value="InterPro"/>
</dbReference>
<evidence type="ECO:0000256" key="1">
    <source>
        <dbReference type="SAM" id="MobiDB-lite"/>
    </source>
</evidence>
<feature type="domain" description="HTH luxR-type" evidence="2">
    <location>
        <begin position="175"/>
        <end position="232"/>
    </location>
</feature>
<evidence type="ECO:0000313" key="3">
    <source>
        <dbReference type="EMBL" id="PWN56850.1"/>
    </source>
</evidence>
<dbReference type="InterPro" id="IPR000792">
    <property type="entry name" value="Tscrpt_reg_LuxR_C"/>
</dbReference>
<gene>
    <name evidence="3" type="ORF">DEH80_05385</name>
</gene>
<dbReference type="Gene3D" id="1.10.10.10">
    <property type="entry name" value="Winged helix-like DNA-binding domain superfamily/Winged helix DNA-binding domain"/>
    <property type="match status" value="1"/>
</dbReference>
<evidence type="ECO:0000313" key="4">
    <source>
        <dbReference type="Proteomes" id="UP000251800"/>
    </source>
</evidence>
<accession>A0A363UN62</accession>
<dbReference type="SMART" id="SM00421">
    <property type="entry name" value="HTH_LUXR"/>
    <property type="match status" value="1"/>
</dbReference>
<sequence length="242" mass="26737">MLTQPTQAAPARQRQQSGEGRMADSISDLVHLDQKTSEDYFRRNAWLVDALCGDDAAFMLLDESALVGYVSGGARCLLGSLPALRIHQGRLSSQRAQDRAVLDELCHRVRGIGQGGLCDPDHLFTLGAVGTHRRLVVQLTWAGRTRLQKPGTLVVLRLFEESPQIRISRRMLCKHYGLTSTEAALAASLAEGKPLSKFRLQQGTAMSTVRTQLRHVFRKVGVNSQAALIHTLLTGPMTWQRM</sequence>